<evidence type="ECO:0000259" key="1">
    <source>
        <dbReference type="PROSITE" id="PS50043"/>
    </source>
</evidence>
<dbReference type="AlphaFoldDB" id="A0A7Z7FMQ8"/>
<feature type="domain" description="HTH luxR-type" evidence="1">
    <location>
        <begin position="196"/>
        <end position="261"/>
    </location>
</feature>
<protein>
    <submittedName>
        <fullName evidence="2">DNA-binding transcriptional regulator, CsgD family</fullName>
    </submittedName>
</protein>
<comment type="caution">
    <text evidence="2">The sequence shown here is derived from an EMBL/GenBank/DDBJ whole genome shotgun (WGS) entry which is preliminary data.</text>
</comment>
<keyword evidence="2" id="KW-0238">DNA-binding</keyword>
<name>A0A7Z7FMQ8_9HYPH</name>
<sequence length="265" mass="29498">MERNAYYQENLRPFGLRWFVALRIDGFERQWTLSLHRSEAEGPFQESEIKSLLSLSPSLSMAVALTSNVTSFAAISAFEAFSLSGKAVVMLDRFGDVIRVTEAAESLFNESLGVRNRRIVASCRQSAALLQLAISQSSRQPDDGLNHPILIRRYNSTPILAYVSPAKGVARDVFAQCQTYVILIDPYLRNTPAEHALQDLFGLTRTEAVLAARLSRGESLRDIASAMVISYETARTHLRRIFGKTGLNDQADLISFLSRVNAEQP</sequence>
<dbReference type="Proteomes" id="UP000198917">
    <property type="component" value="Unassembled WGS sequence"/>
</dbReference>
<dbReference type="InterPro" id="IPR036388">
    <property type="entry name" value="WH-like_DNA-bd_sf"/>
</dbReference>
<evidence type="ECO:0000313" key="3">
    <source>
        <dbReference type="Proteomes" id="UP000198917"/>
    </source>
</evidence>
<evidence type="ECO:0000313" key="2">
    <source>
        <dbReference type="EMBL" id="SDJ29546.1"/>
    </source>
</evidence>
<accession>A0A7Z7FMQ8</accession>
<dbReference type="GO" id="GO:0006355">
    <property type="term" value="P:regulation of DNA-templated transcription"/>
    <property type="evidence" value="ECO:0007669"/>
    <property type="project" value="InterPro"/>
</dbReference>
<dbReference type="Pfam" id="PF00196">
    <property type="entry name" value="GerE"/>
    <property type="match status" value="1"/>
</dbReference>
<dbReference type="InterPro" id="IPR000792">
    <property type="entry name" value="Tscrpt_reg_LuxR_C"/>
</dbReference>
<proteinExistence type="predicted"/>
<dbReference type="SMART" id="SM00421">
    <property type="entry name" value="HTH_LUXR"/>
    <property type="match status" value="1"/>
</dbReference>
<dbReference type="EMBL" id="FNEW01000001">
    <property type="protein sequence ID" value="SDJ29546.1"/>
    <property type="molecule type" value="Genomic_DNA"/>
</dbReference>
<gene>
    <name evidence="2" type="ORF">SAMN05428983_1036</name>
</gene>
<dbReference type="InterPro" id="IPR016032">
    <property type="entry name" value="Sig_transdc_resp-reg_C-effctor"/>
</dbReference>
<reference evidence="2 3" key="1">
    <citation type="submission" date="2016-10" db="EMBL/GenBank/DDBJ databases">
        <authorList>
            <person name="Varghese N."/>
            <person name="Submissions S."/>
        </authorList>
    </citation>
    <scope>NUCLEOTIDE SEQUENCE [LARGE SCALE GENOMIC DNA]</scope>
    <source>
        <strain evidence="2 3">PDC82</strain>
    </source>
</reference>
<dbReference type="GO" id="GO:0003677">
    <property type="term" value="F:DNA binding"/>
    <property type="evidence" value="ECO:0007669"/>
    <property type="project" value="UniProtKB-KW"/>
</dbReference>
<dbReference type="Gene3D" id="1.10.10.10">
    <property type="entry name" value="Winged helix-like DNA-binding domain superfamily/Winged helix DNA-binding domain"/>
    <property type="match status" value="1"/>
</dbReference>
<dbReference type="PROSITE" id="PS50043">
    <property type="entry name" value="HTH_LUXR_2"/>
    <property type="match status" value="1"/>
</dbReference>
<dbReference type="SUPFAM" id="SSF46894">
    <property type="entry name" value="C-terminal effector domain of the bipartite response regulators"/>
    <property type="match status" value="1"/>
</dbReference>
<organism evidence="2 3">
    <name type="scientific">Agrobacterium fabrum</name>
    <dbReference type="NCBI Taxonomy" id="1176649"/>
    <lineage>
        <taxon>Bacteria</taxon>
        <taxon>Pseudomonadati</taxon>
        <taxon>Pseudomonadota</taxon>
        <taxon>Alphaproteobacteria</taxon>
        <taxon>Hyphomicrobiales</taxon>
        <taxon>Rhizobiaceae</taxon>
        <taxon>Rhizobium/Agrobacterium group</taxon>
        <taxon>Agrobacterium</taxon>
        <taxon>Agrobacterium tumefaciens complex</taxon>
    </lineage>
</organism>